<dbReference type="FunFam" id="3.30.200.20:FF:000035">
    <property type="entry name" value="Serine/threonine protein kinase Stk1"/>
    <property type="match status" value="1"/>
</dbReference>
<dbReference type="EMBL" id="CADCVP010000003">
    <property type="protein sequence ID" value="CAA9469957.1"/>
    <property type="molecule type" value="Genomic_DNA"/>
</dbReference>
<keyword evidence="11" id="KW-0472">Membrane</keyword>
<dbReference type="EC" id="2.7.11.1" evidence="1"/>
<reference evidence="14" key="1">
    <citation type="submission" date="2020-02" db="EMBL/GenBank/DDBJ databases">
        <authorList>
            <person name="Meier V. D."/>
        </authorList>
    </citation>
    <scope>NUCLEOTIDE SEQUENCE</scope>
    <source>
        <strain evidence="14">AVDCRST_MAG69</strain>
    </source>
</reference>
<dbReference type="GO" id="GO:0004674">
    <property type="term" value="F:protein serine/threonine kinase activity"/>
    <property type="evidence" value="ECO:0007669"/>
    <property type="project" value="UniProtKB-KW"/>
</dbReference>
<dbReference type="GO" id="GO:0045717">
    <property type="term" value="P:negative regulation of fatty acid biosynthetic process"/>
    <property type="evidence" value="ECO:0007669"/>
    <property type="project" value="UniProtKB-ARBA"/>
</dbReference>
<dbReference type="PROSITE" id="PS51178">
    <property type="entry name" value="PASTA"/>
    <property type="match status" value="3"/>
</dbReference>
<feature type="transmembrane region" description="Helical" evidence="11">
    <location>
        <begin position="309"/>
        <end position="330"/>
    </location>
</feature>
<feature type="domain" description="PASTA" evidence="13">
    <location>
        <begin position="331"/>
        <end position="397"/>
    </location>
</feature>
<dbReference type="Gene3D" id="3.30.10.20">
    <property type="match status" value="3"/>
</dbReference>
<dbReference type="PROSITE" id="PS50011">
    <property type="entry name" value="PROTEIN_KINASE_DOM"/>
    <property type="match status" value="1"/>
</dbReference>
<dbReference type="InterPro" id="IPR017441">
    <property type="entry name" value="Protein_kinase_ATP_BS"/>
</dbReference>
<sequence>MAPGVVIDGRYRLLTRLGNGGMAEVWAAEDSELGRQVALKMLHARLAADQDFVERFRREASAAAGLQHPNVVQVYDRGESQGTYYIAMEYLRGQSLKDLVRRGPLDPAYAVELVIQVLKAARFAHRHGIVHRDLKPHNVMLDGEGRVKVTDFGIARAGASDMTETGSIMGTAQYLSPEQAQGHAVTERSDLYSVGVMLFELLTGRVPFEGESAVTIALRHVSEPPPAPSRLNPAVSPALDSVVLRALEKDPGRRFHDADEFIAALAATAEAPGDATQVTRVVPAAAYVPPPDHVVAQPVADDEDRGRSWPWWLAGLLVLVAVALGAYLWLREDTEPVPDVVGREAEVATRLMQRAGFTVDARNVASDSYARGRVADQDPDGGEELPEGSVVTLDISTGPTQVEVPDVSGITREEAEATLEAAGFETRARRRYSDSVPADQVISTDPAAGERAGRGSRVTLIVSRGTEPVQVPDVTALDRDAARAALEERGLTVSFTERETDEEEPG</sequence>
<feature type="domain" description="PASTA" evidence="13">
    <location>
        <begin position="398"/>
        <end position="464"/>
    </location>
</feature>
<dbReference type="SMART" id="SM00220">
    <property type="entry name" value="S_TKc"/>
    <property type="match status" value="1"/>
</dbReference>
<proteinExistence type="predicted"/>
<dbReference type="PROSITE" id="PS00108">
    <property type="entry name" value="PROTEIN_KINASE_ST"/>
    <property type="match status" value="1"/>
</dbReference>
<dbReference type="CDD" id="cd06577">
    <property type="entry name" value="PASTA_pknB"/>
    <property type="match status" value="2"/>
</dbReference>
<dbReference type="InterPro" id="IPR011009">
    <property type="entry name" value="Kinase-like_dom_sf"/>
</dbReference>
<evidence type="ECO:0000256" key="1">
    <source>
        <dbReference type="ARBA" id="ARBA00012513"/>
    </source>
</evidence>
<evidence type="ECO:0000259" key="13">
    <source>
        <dbReference type="PROSITE" id="PS51178"/>
    </source>
</evidence>
<keyword evidence="6 14" id="KW-0418">Kinase</keyword>
<keyword evidence="2 14" id="KW-0723">Serine/threonine-protein kinase</keyword>
<keyword evidence="11" id="KW-1133">Transmembrane helix</keyword>
<evidence type="ECO:0000259" key="12">
    <source>
        <dbReference type="PROSITE" id="PS50011"/>
    </source>
</evidence>
<keyword evidence="3" id="KW-0808">Transferase</keyword>
<keyword evidence="4" id="KW-0677">Repeat</keyword>
<gene>
    <name evidence="14" type="ORF">AVDCRST_MAG69-15</name>
</gene>
<dbReference type="SMART" id="SM00740">
    <property type="entry name" value="PASTA"/>
    <property type="match status" value="2"/>
</dbReference>
<dbReference type="Pfam" id="PF00069">
    <property type="entry name" value="Pkinase"/>
    <property type="match status" value="1"/>
</dbReference>
<dbReference type="Gene3D" id="3.30.200.20">
    <property type="entry name" value="Phosphorylase Kinase, domain 1"/>
    <property type="match status" value="1"/>
</dbReference>
<evidence type="ECO:0000256" key="8">
    <source>
        <dbReference type="ARBA" id="ARBA00047899"/>
    </source>
</evidence>
<dbReference type="NCBIfam" id="NF033483">
    <property type="entry name" value="PknB_PASTA_kin"/>
    <property type="match status" value="1"/>
</dbReference>
<evidence type="ECO:0000256" key="10">
    <source>
        <dbReference type="PROSITE-ProRule" id="PRU10141"/>
    </source>
</evidence>
<dbReference type="PROSITE" id="PS00107">
    <property type="entry name" value="PROTEIN_KINASE_ATP"/>
    <property type="match status" value="1"/>
</dbReference>
<feature type="domain" description="PASTA" evidence="13">
    <location>
        <begin position="465"/>
        <end position="506"/>
    </location>
</feature>
<organism evidence="14">
    <name type="scientific">uncultured Solirubrobacteraceae bacterium</name>
    <dbReference type="NCBI Taxonomy" id="1162706"/>
    <lineage>
        <taxon>Bacteria</taxon>
        <taxon>Bacillati</taxon>
        <taxon>Actinomycetota</taxon>
        <taxon>Thermoleophilia</taxon>
        <taxon>Solirubrobacterales</taxon>
        <taxon>Solirubrobacteraceae</taxon>
        <taxon>environmental samples</taxon>
    </lineage>
</organism>
<comment type="catalytic activity">
    <reaction evidence="9">
        <text>L-seryl-[protein] + ATP = O-phospho-L-seryl-[protein] + ADP + H(+)</text>
        <dbReference type="Rhea" id="RHEA:17989"/>
        <dbReference type="Rhea" id="RHEA-COMP:9863"/>
        <dbReference type="Rhea" id="RHEA-COMP:11604"/>
        <dbReference type="ChEBI" id="CHEBI:15378"/>
        <dbReference type="ChEBI" id="CHEBI:29999"/>
        <dbReference type="ChEBI" id="CHEBI:30616"/>
        <dbReference type="ChEBI" id="CHEBI:83421"/>
        <dbReference type="ChEBI" id="CHEBI:456216"/>
        <dbReference type="EC" id="2.7.11.1"/>
    </reaction>
</comment>
<evidence type="ECO:0000256" key="6">
    <source>
        <dbReference type="ARBA" id="ARBA00022777"/>
    </source>
</evidence>
<name>A0A6J4RIN3_9ACTN</name>
<evidence type="ECO:0000256" key="11">
    <source>
        <dbReference type="SAM" id="Phobius"/>
    </source>
</evidence>
<comment type="catalytic activity">
    <reaction evidence="8">
        <text>L-threonyl-[protein] + ATP = O-phospho-L-threonyl-[protein] + ADP + H(+)</text>
        <dbReference type="Rhea" id="RHEA:46608"/>
        <dbReference type="Rhea" id="RHEA-COMP:11060"/>
        <dbReference type="Rhea" id="RHEA-COMP:11605"/>
        <dbReference type="ChEBI" id="CHEBI:15378"/>
        <dbReference type="ChEBI" id="CHEBI:30013"/>
        <dbReference type="ChEBI" id="CHEBI:30616"/>
        <dbReference type="ChEBI" id="CHEBI:61977"/>
        <dbReference type="ChEBI" id="CHEBI:456216"/>
        <dbReference type="EC" id="2.7.11.1"/>
    </reaction>
</comment>
<dbReference type="GO" id="GO:0005524">
    <property type="term" value="F:ATP binding"/>
    <property type="evidence" value="ECO:0007669"/>
    <property type="project" value="UniProtKB-UniRule"/>
</dbReference>
<feature type="domain" description="Protein kinase" evidence="12">
    <location>
        <begin position="11"/>
        <end position="266"/>
    </location>
</feature>
<dbReference type="PANTHER" id="PTHR43289">
    <property type="entry name" value="MITOGEN-ACTIVATED PROTEIN KINASE KINASE KINASE 20-RELATED"/>
    <property type="match status" value="1"/>
</dbReference>
<dbReference type="PANTHER" id="PTHR43289:SF6">
    <property type="entry name" value="SERINE_THREONINE-PROTEIN KINASE NEKL-3"/>
    <property type="match status" value="1"/>
</dbReference>
<evidence type="ECO:0000256" key="3">
    <source>
        <dbReference type="ARBA" id="ARBA00022679"/>
    </source>
</evidence>
<evidence type="ECO:0000313" key="14">
    <source>
        <dbReference type="EMBL" id="CAA9469957.1"/>
    </source>
</evidence>
<dbReference type="Gene3D" id="1.10.510.10">
    <property type="entry name" value="Transferase(Phosphotransferase) domain 1"/>
    <property type="match status" value="1"/>
</dbReference>
<dbReference type="InterPro" id="IPR008271">
    <property type="entry name" value="Ser/Thr_kinase_AS"/>
</dbReference>
<keyword evidence="7 10" id="KW-0067">ATP-binding</keyword>
<accession>A0A6J4RIN3</accession>
<protein>
    <recommendedName>
        <fullName evidence="1">non-specific serine/threonine protein kinase</fullName>
        <ecNumber evidence="1">2.7.11.1</ecNumber>
    </recommendedName>
</protein>
<dbReference type="InterPro" id="IPR005543">
    <property type="entry name" value="PASTA_dom"/>
</dbReference>
<keyword evidence="11" id="KW-0812">Transmembrane</keyword>
<evidence type="ECO:0000256" key="9">
    <source>
        <dbReference type="ARBA" id="ARBA00048679"/>
    </source>
</evidence>
<dbReference type="AlphaFoldDB" id="A0A6J4RIN3"/>
<dbReference type="Pfam" id="PF03793">
    <property type="entry name" value="PASTA"/>
    <property type="match status" value="2"/>
</dbReference>
<evidence type="ECO:0000256" key="4">
    <source>
        <dbReference type="ARBA" id="ARBA00022737"/>
    </source>
</evidence>
<keyword evidence="5 10" id="KW-0547">Nucleotide-binding</keyword>
<evidence type="ECO:0000256" key="5">
    <source>
        <dbReference type="ARBA" id="ARBA00022741"/>
    </source>
</evidence>
<dbReference type="FunFam" id="1.10.510.10:FF:000021">
    <property type="entry name" value="Serine/threonine protein kinase"/>
    <property type="match status" value="1"/>
</dbReference>
<dbReference type="SUPFAM" id="SSF56112">
    <property type="entry name" value="Protein kinase-like (PK-like)"/>
    <property type="match status" value="1"/>
</dbReference>
<evidence type="ECO:0000256" key="2">
    <source>
        <dbReference type="ARBA" id="ARBA00022527"/>
    </source>
</evidence>
<dbReference type="CDD" id="cd14014">
    <property type="entry name" value="STKc_PknB_like"/>
    <property type="match status" value="1"/>
</dbReference>
<feature type="binding site" evidence="10">
    <location>
        <position position="40"/>
    </location>
    <ligand>
        <name>ATP</name>
        <dbReference type="ChEBI" id="CHEBI:30616"/>
    </ligand>
</feature>
<dbReference type="InterPro" id="IPR000719">
    <property type="entry name" value="Prot_kinase_dom"/>
</dbReference>
<evidence type="ECO:0000256" key="7">
    <source>
        <dbReference type="ARBA" id="ARBA00022840"/>
    </source>
</evidence>